<evidence type="ECO:0000256" key="5">
    <source>
        <dbReference type="ARBA" id="ARBA00038437"/>
    </source>
</evidence>
<keyword evidence="11" id="KW-1185">Reference proteome</keyword>
<dbReference type="PATRIC" id="fig|1544798.3.peg.3032"/>
<dbReference type="Gene3D" id="3.40.50.300">
    <property type="entry name" value="P-loop containing nucleotide triphosphate hydrolases"/>
    <property type="match status" value="2"/>
</dbReference>
<feature type="short sequence motif" description="Q motif" evidence="6">
    <location>
        <begin position="36"/>
        <end position="64"/>
    </location>
</feature>
<evidence type="ECO:0000313" key="10">
    <source>
        <dbReference type="EMBL" id="KJF43408.1"/>
    </source>
</evidence>
<evidence type="ECO:0000259" key="8">
    <source>
        <dbReference type="PROSITE" id="PS51194"/>
    </source>
</evidence>
<dbReference type="Pfam" id="PF00270">
    <property type="entry name" value="DEAD"/>
    <property type="match status" value="1"/>
</dbReference>
<keyword evidence="2" id="KW-0378">Hydrolase</keyword>
<protein>
    <submittedName>
        <fullName evidence="10">RNA helicase</fullName>
    </submittedName>
</protein>
<dbReference type="InterPro" id="IPR001650">
    <property type="entry name" value="Helicase_C-like"/>
</dbReference>
<dbReference type="PROSITE" id="PS51194">
    <property type="entry name" value="HELICASE_CTER"/>
    <property type="match status" value="1"/>
</dbReference>
<keyword evidence="3 10" id="KW-0347">Helicase</keyword>
<evidence type="ECO:0000313" key="11">
    <source>
        <dbReference type="Proteomes" id="UP000032544"/>
    </source>
</evidence>
<proteinExistence type="inferred from homology"/>
<comment type="similarity">
    <text evidence="5">Belongs to the DEAD box helicase family.</text>
</comment>
<dbReference type="PROSITE" id="PS51195">
    <property type="entry name" value="Q_MOTIF"/>
    <property type="match status" value="1"/>
</dbReference>
<feature type="domain" description="Helicase C-terminal" evidence="8">
    <location>
        <begin position="261"/>
        <end position="379"/>
    </location>
</feature>
<dbReference type="InterPro" id="IPR044742">
    <property type="entry name" value="DEAD/DEAH_RhlB"/>
</dbReference>
<dbReference type="Pfam" id="PF00271">
    <property type="entry name" value="Helicase_C"/>
    <property type="match status" value="1"/>
</dbReference>
<dbReference type="InterPro" id="IPR050079">
    <property type="entry name" value="DEAD_box_RNA_helicase"/>
</dbReference>
<organism evidence="10 11">
    <name type="scientific">Draconibacterium sediminis</name>
    <dbReference type="NCBI Taxonomy" id="1544798"/>
    <lineage>
        <taxon>Bacteria</taxon>
        <taxon>Pseudomonadati</taxon>
        <taxon>Bacteroidota</taxon>
        <taxon>Bacteroidia</taxon>
        <taxon>Marinilabiliales</taxon>
        <taxon>Prolixibacteraceae</taxon>
        <taxon>Draconibacterium</taxon>
    </lineage>
</organism>
<dbReference type="GO" id="GO:0003676">
    <property type="term" value="F:nucleic acid binding"/>
    <property type="evidence" value="ECO:0007669"/>
    <property type="project" value="InterPro"/>
</dbReference>
<dbReference type="InterPro" id="IPR014014">
    <property type="entry name" value="RNA_helicase_DEAD_Q_motif"/>
</dbReference>
<reference evidence="10 11" key="1">
    <citation type="submission" date="2014-09" db="EMBL/GenBank/DDBJ databases">
        <title>Draft Genome Sequence of Draconibacterium sp. JN14CK-3.</title>
        <authorList>
            <person name="Dong C."/>
            <person name="Lai Q."/>
            <person name="Shao Z."/>
        </authorList>
    </citation>
    <scope>NUCLEOTIDE SEQUENCE [LARGE SCALE GENOMIC DNA]</scope>
    <source>
        <strain evidence="10 11">JN14CK-3</strain>
    </source>
</reference>
<dbReference type="GO" id="GO:0005524">
    <property type="term" value="F:ATP binding"/>
    <property type="evidence" value="ECO:0007669"/>
    <property type="project" value="UniProtKB-KW"/>
</dbReference>
<comment type="caution">
    <text evidence="10">The sequence shown here is derived from an EMBL/GenBank/DDBJ whole genome shotgun (WGS) entry which is preliminary data.</text>
</comment>
<dbReference type="GO" id="GO:0003724">
    <property type="term" value="F:RNA helicase activity"/>
    <property type="evidence" value="ECO:0007669"/>
    <property type="project" value="InterPro"/>
</dbReference>
<sequence length="379" mass="42212">MSRNRAPRKKAVSTINPNLLVKQAVSVETAPFVAEQSFSEMPLSDSLKNNIRLKGYTEPTEIQQKSINDLIAGRNMIGIAATGTGKTGAFLIPVIEKMLADDTTTCLVVVPTRELAQQVEDEFKSLTRGHKLFSACFIGGTSVNTDMGKARRKQNLIVGTPGRLNDLTSRGTLRLGNTPILVLDEFDRMLDMGFINDIKKIIALMKNRKQTMLFSATYEKAQQNLIKQFVQNPVRINISSLNNAADTVEQDIIRVGANENKFEVLYNLLNSEGFERVILFAETKRNVDKISQQLRKVGINSDVIHGNKSQNYRTKAIRMFKMGKTRVLVATDVAARGIDVDGVTHVINYQLPQTMDSYIHRIGRTGRAGKKGMAYTFVN</sequence>
<dbReference type="GO" id="GO:0005829">
    <property type="term" value="C:cytosol"/>
    <property type="evidence" value="ECO:0007669"/>
    <property type="project" value="TreeGrafter"/>
</dbReference>
<keyword evidence="4" id="KW-0067">ATP-binding</keyword>
<accession>A0A0D8JC87</accession>
<dbReference type="EMBL" id="JRHC01000003">
    <property type="protein sequence ID" value="KJF43408.1"/>
    <property type="molecule type" value="Genomic_DNA"/>
</dbReference>
<evidence type="ECO:0000256" key="6">
    <source>
        <dbReference type="PROSITE-ProRule" id="PRU00552"/>
    </source>
</evidence>
<name>A0A0D8JC87_9BACT</name>
<dbReference type="Proteomes" id="UP000032544">
    <property type="component" value="Unassembled WGS sequence"/>
</dbReference>
<dbReference type="SMART" id="SM00490">
    <property type="entry name" value="HELICc"/>
    <property type="match status" value="1"/>
</dbReference>
<evidence type="ECO:0000259" key="9">
    <source>
        <dbReference type="PROSITE" id="PS51195"/>
    </source>
</evidence>
<dbReference type="AlphaFoldDB" id="A0A0D8JC87"/>
<dbReference type="STRING" id="1544798.LH29_14350"/>
<dbReference type="InterPro" id="IPR027417">
    <property type="entry name" value="P-loop_NTPase"/>
</dbReference>
<dbReference type="SMART" id="SM00487">
    <property type="entry name" value="DEXDc"/>
    <property type="match status" value="1"/>
</dbReference>
<evidence type="ECO:0000256" key="4">
    <source>
        <dbReference type="ARBA" id="ARBA00022840"/>
    </source>
</evidence>
<evidence type="ECO:0000259" key="7">
    <source>
        <dbReference type="PROSITE" id="PS51192"/>
    </source>
</evidence>
<dbReference type="GO" id="GO:0016787">
    <property type="term" value="F:hydrolase activity"/>
    <property type="evidence" value="ECO:0007669"/>
    <property type="project" value="UniProtKB-KW"/>
</dbReference>
<evidence type="ECO:0000256" key="2">
    <source>
        <dbReference type="ARBA" id="ARBA00022801"/>
    </source>
</evidence>
<dbReference type="CDD" id="cd00268">
    <property type="entry name" value="DEADc"/>
    <property type="match status" value="1"/>
</dbReference>
<keyword evidence="1" id="KW-0547">Nucleotide-binding</keyword>
<dbReference type="CDD" id="cd18787">
    <property type="entry name" value="SF2_C_DEAD"/>
    <property type="match status" value="1"/>
</dbReference>
<dbReference type="InterPro" id="IPR014001">
    <property type="entry name" value="Helicase_ATP-bd"/>
</dbReference>
<dbReference type="InterPro" id="IPR011545">
    <property type="entry name" value="DEAD/DEAH_box_helicase_dom"/>
</dbReference>
<evidence type="ECO:0000256" key="3">
    <source>
        <dbReference type="ARBA" id="ARBA00022806"/>
    </source>
</evidence>
<dbReference type="PANTHER" id="PTHR47959:SF13">
    <property type="entry name" value="ATP-DEPENDENT RNA HELICASE RHLE"/>
    <property type="match status" value="1"/>
</dbReference>
<dbReference type="PANTHER" id="PTHR47959">
    <property type="entry name" value="ATP-DEPENDENT RNA HELICASE RHLE-RELATED"/>
    <property type="match status" value="1"/>
</dbReference>
<evidence type="ECO:0000256" key="1">
    <source>
        <dbReference type="ARBA" id="ARBA00022741"/>
    </source>
</evidence>
<feature type="domain" description="DEAD-box RNA helicase Q" evidence="9">
    <location>
        <begin position="36"/>
        <end position="64"/>
    </location>
</feature>
<feature type="domain" description="Helicase ATP-binding" evidence="7">
    <location>
        <begin position="67"/>
        <end position="236"/>
    </location>
</feature>
<dbReference type="SUPFAM" id="SSF52540">
    <property type="entry name" value="P-loop containing nucleoside triphosphate hydrolases"/>
    <property type="match status" value="1"/>
</dbReference>
<dbReference type="PROSITE" id="PS51192">
    <property type="entry name" value="HELICASE_ATP_BIND_1"/>
    <property type="match status" value="1"/>
</dbReference>
<gene>
    <name evidence="10" type="ORF">LH29_14350</name>
</gene>